<dbReference type="EMBL" id="CP042306">
    <property type="protein sequence ID" value="QDZ07028.1"/>
    <property type="molecule type" value="Genomic_DNA"/>
</dbReference>
<feature type="domain" description="CENP-V/GFA" evidence="5">
    <location>
        <begin position="8"/>
        <end position="123"/>
    </location>
</feature>
<evidence type="ECO:0000313" key="7">
    <source>
        <dbReference type="Proteomes" id="UP000315673"/>
    </source>
</evidence>
<keyword evidence="4" id="KW-0456">Lyase</keyword>
<dbReference type="Proteomes" id="UP000315673">
    <property type="component" value="Chromosome"/>
</dbReference>
<reference evidence="6 7" key="1">
    <citation type="submission" date="2019-07" db="EMBL/GenBank/DDBJ databases">
        <title>Full genome sequence of Sphingomonas sp. 4R-6-7(HKS19).</title>
        <authorList>
            <person name="Im W.-T."/>
        </authorList>
    </citation>
    <scope>NUCLEOTIDE SEQUENCE [LARGE SCALE GENOMIC DNA]</scope>
    <source>
        <strain evidence="6 7">HKS19</strain>
    </source>
</reference>
<dbReference type="SUPFAM" id="SSF51316">
    <property type="entry name" value="Mss4-like"/>
    <property type="match status" value="1"/>
</dbReference>
<organism evidence="6 7">
    <name type="scientific">Sphingomonas panacisoli</name>
    <dbReference type="NCBI Taxonomy" id="1813879"/>
    <lineage>
        <taxon>Bacteria</taxon>
        <taxon>Pseudomonadati</taxon>
        <taxon>Pseudomonadota</taxon>
        <taxon>Alphaproteobacteria</taxon>
        <taxon>Sphingomonadales</taxon>
        <taxon>Sphingomonadaceae</taxon>
        <taxon>Sphingomonas</taxon>
    </lineage>
</organism>
<evidence type="ECO:0000259" key="5">
    <source>
        <dbReference type="PROSITE" id="PS51891"/>
    </source>
</evidence>
<dbReference type="RefSeq" id="WP_146570112.1">
    <property type="nucleotide sequence ID" value="NZ_CP042306.1"/>
</dbReference>
<keyword evidence="3" id="KW-0862">Zinc</keyword>
<dbReference type="InterPro" id="IPR011057">
    <property type="entry name" value="Mss4-like_sf"/>
</dbReference>
<keyword evidence="7" id="KW-1185">Reference proteome</keyword>
<dbReference type="PANTHER" id="PTHR33337:SF40">
    <property type="entry name" value="CENP-V_GFA DOMAIN-CONTAINING PROTEIN-RELATED"/>
    <property type="match status" value="1"/>
</dbReference>
<dbReference type="GO" id="GO:0046872">
    <property type="term" value="F:metal ion binding"/>
    <property type="evidence" value="ECO:0007669"/>
    <property type="project" value="UniProtKB-KW"/>
</dbReference>
<comment type="similarity">
    <text evidence="1">Belongs to the Gfa family.</text>
</comment>
<dbReference type="AlphaFoldDB" id="A0A5B8LFJ7"/>
<dbReference type="OrthoDB" id="7186766at2"/>
<evidence type="ECO:0000256" key="1">
    <source>
        <dbReference type="ARBA" id="ARBA00005495"/>
    </source>
</evidence>
<gene>
    <name evidence="6" type="ORF">FPZ24_05670</name>
</gene>
<dbReference type="Pfam" id="PF04828">
    <property type="entry name" value="GFA"/>
    <property type="match status" value="1"/>
</dbReference>
<sequence>MPDWTLPMEGGCRCGKVRIRITMPPMVTMLCHCTGCQHMSASAFSTTIIVPTDGFEVTQGDTVIGGIHGDQGRHNHCDWCKSWMFTRIVPEQGFVNVRATMLDDPSWFVPFAEVYTSEALPWAIAGAPHSYEKFPPMEDYQKLIGAFAAQ</sequence>
<evidence type="ECO:0000256" key="3">
    <source>
        <dbReference type="ARBA" id="ARBA00022833"/>
    </source>
</evidence>
<dbReference type="InterPro" id="IPR006913">
    <property type="entry name" value="CENP-V/GFA"/>
</dbReference>
<proteinExistence type="inferred from homology"/>
<dbReference type="PANTHER" id="PTHR33337">
    <property type="entry name" value="GFA DOMAIN-CONTAINING PROTEIN"/>
    <property type="match status" value="1"/>
</dbReference>
<dbReference type="Gene3D" id="3.90.1590.10">
    <property type="entry name" value="glutathione-dependent formaldehyde- activating enzyme (gfa)"/>
    <property type="match status" value="1"/>
</dbReference>
<name>A0A5B8LFJ7_9SPHN</name>
<evidence type="ECO:0000256" key="2">
    <source>
        <dbReference type="ARBA" id="ARBA00022723"/>
    </source>
</evidence>
<protein>
    <submittedName>
        <fullName evidence="6">GFA family protein</fullName>
    </submittedName>
</protein>
<dbReference type="KEGG" id="spai:FPZ24_05670"/>
<evidence type="ECO:0000256" key="4">
    <source>
        <dbReference type="ARBA" id="ARBA00023239"/>
    </source>
</evidence>
<accession>A0A5B8LFJ7</accession>
<keyword evidence="2" id="KW-0479">Metal-binding</keyword>
<dbReference type="GO" id="GO:0016846">
    <property type="term" value="F:carbon-sulfur lyase activity"/>
    <property type="evidence" value="ECO:0007669"/>
    <property type="project" value="InterPro"/>
</dbReference>
<dbReference type="PROSITE" id="PS51891">
    <property type="entry name" value="CENP_V_GFA"/>
    <property type="match status" value="1"/>
</dbReference>
<evidence type="ECO:0000313" key="6">
    <source>
        <dbReference type="EMBL" id="QDZ07028.1"/>
    </source>
</evidence>